<protein>
    <recommendedName>
        <fullName evidence="7">GGDEF domain-containing protein</fullName>
    </recommendedName>
</protein>
<evidence type="ECO:0000313" key="6">
    <source>
        <dbReference type="Proteomes" id="UP000501466"/>
    </source>
</evidence>
<dbReference type="PANTHER" id="PTHR44757:SF2">
    <property type="entry name" value="BIOFILM ARCHITECTURE MAINTENANCE PROTEIN MBAA"/>
    <property type="match status" value="1"/>
</dbReference>
<dbReference type="RefSeq" id="WP_173290016.1">
    <property type="nucleotide sequence ID" value="NZ_AP021888.1"/>
</dbReference>
<feature type="domain" description="PAS" evidence="2">
    <location>
        <begin position="190"/>
        <end position="235"/>
    </location>
</feature>
<evidence type="ECO:0000313" key="5">
    <source>
        <dbReference type="EMBL" id="BBP42518.1"/>
    </source>
</evidence>
<evidence type="ECO:0000259" key="2">
    <source>
        <dbReference type="PROSITE" id="PS50112"/>
    </source>
</evidence>
<dbReference type="SUPFAM" id="SSF55785">
    <property type="entry name" value="PYP-like sensor domain (PAS domain)"/>
    <property type="match status" value="1"/>
</dbReference>
<dbReference type="PROSITE" id="PS50883">
    <property type="entry name" value="EAL"/>
    <property type="match status" value="1"/>
</dbReference>
<dbReference type="EMBL" id="AP021888">
    <property type="protein sequence ID" value="BBP42518.1"/>
    <property type="molecule type" value="Genomic_DNA"/>
</dbReference>
<feature type="domain" description="GGDEF" evidence="4">
    <location>
        <begin position="352"/>
        <end position="485"/>
    </location>
</feature>
<dbReference type="Gene3D" id="3.30.450.20">
    <property type="entry name" value="PAS domain"/>
    <property type="match status" value="1"/>
</dbReference>
<dbReference type="NCBIfam" id="TIGR00254">
    <property type="entry name" value="GGDEF"/>
    <property type="match status" value="1"/>
</dbReference>
<dbReference type="SMART" id="SM00267">
    <property type="entry name" value="GGDEF"/>
    <property type="match status" value="1"/>
</dbReference>
<dbReference type="Gene3D" id="3.30.70.270">
    <property type="match status" value="1"/>
</dbReference>
<dbReference type="CDD" id="cd01949">
    <property type="entry name" value="GGDEF"/>
    <property type="match status" value="1"/>
</dbReference>
<organism evidence="5 6">
    <name type="scientific">Thiosulfativibrio zosterae</name>
    <dbReference type="NCBI Taxonomy" id="2675053"/>
    <lineage>
        <taxon>Bacteria</taxon>
        <taxon>Pseudomonadati</taxon>
        <taxon>Pseudomonadota</taxon>
        <taxon>Gammaproteobacteria</taxon>
        <taxon>Thiotrichales</taxon>
        <taxon>Piscirickettsiaceae</taxon>
        <taxon>Thiosulfativibrio</taxon>
    </lineage>
</organism>
<dbReference type="SUPFAM" id="SSF55073">
    <property type="entry name" value="Nucleotide cyclase"/>
    <property type="match status" value="1"/>
</dbReference>
<dbReference type="NCBIfam" id="TIGR00229">
    <property type="entry name" value="sensory_box"/>
    <property type="match status" value="1"/>
</dbReference>
<dbReference type="CDD" id="cd01948">
    <property type="entry name" value="EAL"/>
    <property type="match status" value="1"/>
</dbReference>
<dbReference type="Pfam" id="PF13188">
    <property type="entry name" value="PAS_8"/>
    <property type="match status" value="1"/>
</dbReference>
<proteinExistence type="predicted"/>
<dbReference type="InterPro" id="IPR029787">
    <property type="entry name" value="Nucleotide_cyclase"/>
</dbReference>
<dbReference type="Pfam" id="PF13426">
    <property type="entry name" value="PAS_9"/>
    <property type="match status" value="1"/>
</dbReference>
<dbReference type="CDD" id="cd00130">
    <property type="entry name" value="PAS"/>
    <property type="match status" value="1"/>
</dbReference>
<accession>A0A6F8PKB7</accession>
<comment type="cofactor">
    <cofactor evidence="1">
        <name>Mg(2+)</name>
        <dbReference type="ChEBI" id="CHEBI:18420"/>
    </cofactor>
</comment>
<keyword evidence="6" id="KW-1185">Reference proteome</keyword>
<dbReference type="InterPro" id="IPR043128">
    <property type="entry name" value="Rev_trsase/Diguanyl_cyclase"/>
</dbReference>
<name>A0A6F8PKB7_9GAMM</name>
<dbReference type="KEGG" id="tzo:THMIRHAT_02640"/>
<evidence type="ECO:0000259" key="3">
    <source>
        <dbReference type="PROSITE" id="PS50883"/>
    </source>
</evidence>
<evidence type="ECO:0000259" key="4">
    <source>
        <dbReference type="PROSITE" id="PS50887"/>
    </source>
</evidence>
<sequence>MSGSMSIPDSKDLSAHDLAALITQEVAGCDLSAETRLALETLTQILKDSAACNTSLDESNSPQKTTQLPDNAKFYFDLFEKSPIGLCLLDKHLKVILANPEARQLTSCDFTPNSLTKSNRSFTSCIVKGVKSFLGWIHASNRHIPLEITLFHPKNTGEVQLLNAPLEIHQQKYFLISLVSIHKQKRISESAKLYQLAFDKTHEGILITDGERKIIDVNPAFTEMTGYSRHEALGKKPNFLKSGKHTPDFYEEMNDILEDKGVWQGIIYNKNKDGRIIPEELKITAIFTSPEEEGPPKPDYFLAIYENAEDRLKATQKLSELAETDSLTKLANRAGFNRYLKGAFDEAQRNGEELSLLMIDLDKFKSLNDNYGHHYGDEMLKAFAKRITNQLKSSDYIARLGGDEFMVIINNEMTTNSLEHLAQKLILKLSEPYQLLDISYSVTVSIGIARYPDDAIQLDKLLTTADAAMYQAKQAGRNQFKFYDALEYETHSQQEKTLTELARAIDTQQFELYYQPQHDMRTGQLTGFESLVRWSTDEGIVMPGAFIPLIENTPLIVTLGNQLLSQVFHHIVMWQTKGIHWPISINFCSYQLQSTQAMHHLARLTEIYPTVPAQLHIEMTETSLFERDSVIEQHIQQLQALGFKLVLDDFGTGFASIYSLKKFKFETIKIDKSFVDSIEENDAEGLLLLDGIIDLIQALKINIVCEGVETLQQVNYLTDKDCPIAQGFYYSQAIHKSEVVKYCKPFLKD</sequence>
<dbReference type="FunFam" id="3.30.70.270:FF:000001">
    <property type="entry name" value="Diguanylate cyclase domain protein"/>
    <property type="match status" value="1"/>
</dbReference>
<dbReference type="PROSITE" id="PS50112">
    <property type="entry name" value="PAS"/>
    <property type="match status" value="1"/>
</dbReference>
<dbReference type="GO" id="GO:0003824">
    <property type="term" value="F:catalytic activity"/>
    <property type="evidence" value="ECO:0007669"/>
    <property type="project" value="UniProtKB-ARBA"/>
</dbReference>
<dbReference type="AlphaFoldDB" id="A0A6F8PKB7"/>
<evidence type="ECO:0000256" key="1">
    <source>
        <dbReference type="ARBA" id="ARBA00001946"/>
    </source>
</evidence>
<dbReference type="InterPro" id="IPR052155">
    <property type="entry name" value="Biofilm_reg_signaling"/>
</dbReference>
<dbReference type="InterPro" id="IPR035965">
    <property type="entry name" value="PAS-like_dom_sf"/>
</dbReference>
<reference evidence="6" key="1">
    <citation type="submission" date="2019-11" db="EMBL/GenBank/DDBJ databases">
        <title>Isolation and characterization of two novel species in the genus Thiomicrorhabdus.</title>
        <authorList>
            <person name="Mochizuki J."/>
            <person name="Kojima H."/>
            <person name="Fukui M."/>
        </authorList>
    </citation>
    <scope>NUCLEOTIDE SEQUENCE [LARGE SCALE GENOMIC DNA]</scope>
    <source>
        <strain evidence="6">AkT22</strain>
    </source>
</reference>
<dbReference type="SMART" id="SM00052">
    <property type="entry name" value="EAL"/>
    <property type="match status" value="1"/>
</dbReference>
<dbReference type="SMART" id="SM00091">
    <property type="entry name" value="PAS"/>
    <property type="match status" value="2"/>
</dbReference>
<dbReference type="PROSITE" id="PS50887">
    <property type="entry name" value="GGDEF"/>
    <property type="match status" value="1"/>
</dbReference>
<dbReference type="InterPro" id="IPR000014">
    <property type="entry name" value="PAS"/>
</dbReference>
<dbReference type="InterPro" id="IPR001633">
    <property type="entry name" value="EAL_dom"/>
</dbReference>
<dbReference type="Pfam" id="PF00563">
    <property type="entry name" value="EAL"/>
    <property type="match status" value="1"/>
</dbReference>
<dbReference type="Proteomes" id="UP000501466">
    <property type="component" value="Chromosome"/>
</dbReference>
<dbReference type="SUPFAM" id="SSF141868">
    <property type="entry name" value="EAL domain-like"/>
    <property type="match status" value="1"/>
</dbReference>
<dbReference type="InterPro" id="IPR035919">
    <property type="entry name" value="EAL_sf"/>
</dbReference>
<dbReference type="Gene3D" id="3.20.20.450">
    <property type="entry name" value="EAL domain"/>
    <property type="match status" value="1"/>
</dbReference>
<feature type="domain" description="EAL" evidence="3">
    <location>
        <begin position="494"/>
        <end position="747"/>
    </location>
</feature>
<evidence type="ECO:0008006" key="7">
    <source>
        <dbReference type="Google" id="ProtNLM"/>
    </source>
</evidence>
<dbReference type="Pfam" id="PF00990">
    <property type="entry name" value="GGDEF"/>
    <property type="match status" value="1"/>
</dbReference>
<dbReference type="PANTHER" id="PTHR44757">
    <property type="entry name" value="DIGUANYLATE CYCLASE DGCP"/>
    <property type="match status" value="1"/>
</dbReference>
<gene>
    <name evidence="5" type="ORF">THMIRHAT_02640</name>
</gene>
<dbReference type="InterPro" id="IPR000160">
    <property type="entry name" value="GGDEF_dom"/>
</dbReference>